<dbReference type="InterPro" id="IPR031975">
    <property type="entry name" value="Pilin_GH"/>
</dbReference>
<feature type="transmembrane region" description="Helical" evidence="1">
    <location>
        <begin position="12"/>
        <end position="36"/>
    </location>
</feature>
<comment type="caution">
    <text evidence="2">The sequence shown here is derived from an EMBL/GenBank/DDBJ whole genome shotgun (WGS) entry which is preliminary data.</text>
</comment>
<reference evidence="2" key="1">
    <citation type="journal article" date="2015" name="ISME J.">
        <title>Draft Genome Sequence of Streptomyces incarnatus NRRL8089, which Produces the Nucleoside Antibiotic Sinefungin.</title>
        <authorList>
            <person name="Oshima K."/>
            <person name="Hattori M."/>
            <person name="Shimizu H."/>
            <person name="Fukuda K."/>
            <person name="Nemoto M."/>
            <person name="Inagaki K."/>
            <person name="Tamura T."/>
        </authorList>
    </citation>
    <scope>NUCLEOTIDE SEQUENCE</scope>
    <source>
        <strain evidence="2">FACHB-1277</strain>
    </source>
</reference>
<name>A0A926Z8F6_9CYAN</name>
<protein>
    <submittedName>
        <fullName evidence="2">Type IV pilin-like G/H family protein</fullName>
    </submittedName>
</protein>
<sequence>MSHQTSGNQKNWLYFALGSGSMLVIGAVALTAFNFLGKSAQSQIAGTWKVEANDAPAGTPAITILIDNDGKITALNPSNEKETLELGKITRVSDVAILPEDANVQANPSANQANKARQSEAKTYVGAMNRGQQAHFLERNRWGKTIDEIGIGIKSESEDYRYTIKIVDSIKTINTKNYVGIAVNTAIAKKDGLKSYVGVVYLSNSGAAAELSSLGILCESQQPSTKESGLPEFDGKQVKCPNDYVSLQ</sequence>
<dbReference type="Pfam" id="PF16734">
    <property type="entry name" value="Pilin_GH"/>
    <property type="match status" value="1"/>
</dbReference>
<keyword evidence="1" id="KW-0812">Transmembrane</keyword>
<dbReference type="RefSeq" id="WP_190351370.1">
    <property type="nucleotide sequence ID" value="NZ_JACJPY010000039.1"/>
</dbReference>
<keyword evidence="1" id="KW-0472">Membrane</keyword>
<accession>A0A926Z8F6</accession>
<keyword evidence="3" id="KW-1185">Reference proteome</keyword>
<reference evidence="2" key="2">
    <citation type="submission" date="2020-08" db="EMBL/GenBank/DDBJ databases">
        <authorList>
            <person name="Chen M."/>
            <person name="Teng W."/>
            <person name="Zhao L."/>
            <person name="Hu C."/>
            <person name="Zhou Y."/>
            <person name="Han B."/>
            <person name="Song L."/>
            <person name="Shu W."/>
        </authorList>
    </citation>
    <scope>NUCLEOTIDE SEQUENCE</scope>
    <source>
        <strain evidence="2">FACHB-1277</strain>
    </source>
</reference>
<organism evidence="2 3">
    <name type="scientific">Pseudanabaena cinerea FACHB-1277</name>
    <dbReference type="NCBI Taxonomy" id="2949581"/>
    <lineage>
        <taxon>Bacteria</taxon>
        <taxon>Bacillati</taxon>
        <taxon>Cyanobacteriota</taxon>
        <taxon>Cyanophyceae</taxon>
        <taxon>Pseudanabaenales</taxon>
        <taxon>Pseudanabaenaceae</taxon>
        <taxon>Pseudanabaena</taxon>
        <taxon>Pseudanabaena cinerea</taxon>
    </lineage>
</organism>
<evidence type="ECO:0000313" key="2">
    <source>
        <dbReference type="EMBL" id="MBD2151009.1"/>
    </source>
</evidence>
<proteinExistence type="predicted"/>
<gene>
    <name evidence="2" type="ORF">H6F44_12900</name>
</gene>
<dbReference type="Proteomes" id="UP000631421">
    <property type="component" value="Unassembled WGS sequence"/>
</dbReference>
<dbReference type="AlphaFoldDB" id="A0A926Z8F6"/>
<keyword evidence="1" id="KW-1133">Transmembrane helix</keyword>
<evidence type="ECO:0000256" key="1">
    <source>
        <dbReference type="SAM" id="Phobius"/>
    </source>
</evidence>
<evidence type="ECO:0000313" key="3">
    <source>
        <dbReference type="Proteomes" id="UP000631421"/>
    </source>
</evidence>
<dbReference type="EMBL" id="JACJPY010000039">
    <property type="protein sequence ID" value="MBD2151009.1"/>
    <property type="molecule type" value="Genomic_DNA"/>
</dbReference>